<dbReference type="Proteomes" id="UP000709295">
    <property type="component" value="Unassembled WGS sequence"/>
</dbReference>
<evidence type="ECO:0000313" key="2">
    <source>
        <dbReference type="Proteomes" id="UP000709295"/>
    </source>
</evidence>
<gene>
    <name evidence="1" type="ORF">JG688_00015262</name>
</gene>
<evidence type="ECO:0000313" key="1">
    <source>
        <dbReference type="EMBL" id="KAG6948061.1"/>
    </source>
</evidence>
<proteinExistence type="predicted"/>
<name>A0A8J5M2T0_9STRA</name>
<dbReference type="AlphaFoldDB" id="A0A8J5M2T0"/>
<comment type="caution">
    <text evidence="1">The sequence shown here is derived from an EMBL/GenBank/DDBJ whole genome shotgun (WGS) entry which is preliminary data.</text>
</comment>
<protein>
    <submittedName>
        <fullName evidence="1">Uncharacterized protein</fullName>
    </submittedName>
</protein>
<sequence>MPSLLRHQAAMTIPNASEVSTLERPDVDQYASLIEGLHGTPHCLGISISEVIWHELPRVSSHAWFHLRSSVKAQANEDSHQEEN</sequence>
<reference evidence="1" key="1">
    <citation type="submission" date="2021-01" db="EMBL/GenBank/DDBJ databases">
        <title>Phytophthora aleatoria, a newly-described species from Pinus radiata is distinct from Phytophthora cactorum isolates based on comparative genomics.</title>
        <authorList>
            <person name="Mcdougal R."/>
            <person name="Panda P."/>
            <person name="Williams N."/>
            <person name="Studholme D.J."/>
        </authorList>
    </citation>
    <scope>NUCLEOTIDE SEQUENCE</scope>
    <source>
        <strain evidence="1">NZFS 4037</strain>
    </source>
</reference>
<accession>A0A8J5M2T0</accession>
<organism evidence="1 2">
    <name type="scientific">Phytophthora aleatoria</name>
    <dbReference type="NCBI Taxonomy" id="2496075"/>
    <lineage>
        <taxon>Eukaryota</taxon>
        <taxon>Sar</taxon>
        <taxon>Stramenopiles</taxon>
        <taxon>Oomycota</taxon>
        <taxon>Peronosporomycetes</taxon>
        <taxon>Peronosporales</taxon>
        <taxon>Peronosporaceae</taxon>
        <taxon>Phytophthora</taxon>
    </lineage>
</organism>
<dbReference type="EMBL" id="JAENGY010001616">
    <property type="protein sequence ID" value="KAG6948061.1"/>
    <property type="molecule type" value="Genomic_DNA"/>
</dbReference>
<keyword evidence="2" id="KW-1185">Reference proteome</keyword>